<dbReference type="GO" id="GO:0043565">
    <property type="term" value="F:sequence-specific DNA binding"/>
    <property type="evidence" value="ECO:0007669"/>
    <property type="project" value="InterPro"/>
</dbReference>
<evidence type="ECO:0000256" key="2">
    <source>
        <dbReference type="ARBA" id="ARBA00023125"/>
    </source>
</evidence>
<dbReference type="Proteomes" id="UP000029482">
    <property type="component" value="Chromosome"/>
</dbReference>
<keyword evidence="3" id="KW-0804">Transcription</keyword>
<dbReference type="PROSITE" id="PS01124">
    <property type="entry name" value="HTH_ARAC_FAMILY_2"/>
    <property type="match status" value="1"/>
</dbReference>
<sequence>MEHLAQGAVITIRERFYEPLSLDDLARSVMVSKFYFLRVFRRITGVTPGRFLSAVRLHEAKRLLADTRLNVADISAQVCYSSTGTFSRRFTASVGISPTQYRRIARGECGEHPAVLPPAAPAGPLGSVSGTAHVTGTPLSPLCIGAFDSPVVQGRPVAWSMLDGAGPFALNNVPPGLWYLHAVALGAHTADDFTSGRPLLVGTVGPVQITGGTHVRLDMAVQPEDWTRPPVLLALPGHDPLPRRPSPRPLPRRAAFPAPALGCRHALATA</sequence>
<keyword evidence="6" id="KW-1185">Reference proteome</keyword>
<keyword evidence="2" id="KW-0238">DNA-binding</keyword>
<evidence type="ECO:0000256" key="1">
    <source>
        <dbReference type="ARBA" id="ARBA00023015"/>
    </source>
</evidence>
<gene>
    <name evidence="5" type="ORF">SGLAU_28880</name>
</gene>
<protein>
    <recommendedName>
        <fullName evidence="4">HTH araC/xylS-type domain-containing protein</fullName>
    </recommendedName>
</protein>
<evidence type="ECO:0000259" key="4">
    <source>
        <dbReference type="PROSITE" id="PS01124"/>
    </source>
</evidence>
<dbReference type="eggNOG" id="COG2207">
    <property type="taxonomic scope" value="Bacteria"/>
</dbReference>
<dbReference type="SMART" id="SM00342">
    <property type="entry name" value="HTH_ARAC"/>
    <property type="match status" value="1"/>
</dbReference>
<dbReference type="SUPFAM" id="SSF46689">
    <property type="entry name" value="Homeodomain-like"/>
    <property type="match status" value="2"/>
</dbReference>
<name>A0A089XKH8_STRGA</name>
<dbReference type="PANTHER" id="PTHR43280:SF2">
    <property type="entry name" value="HTH-TYPE TRANSCRIPTIONAL REGULATOR EXSA"/>
    <property type="match status" value="1"/>
</dbReference>
<accession>A0A089XKH8</accession>
<feature type="domain" description="HTH araC/xylS-type" evidence="4">
    <location>
        <begin position="6"/>
        <end position="104"/>
    </location>
</feature>
<organism evidence="5 6">
    <name type="scientific">Streptomyces glaucescens</name>
    <dbReference type="NCBI Taxonomy" id="1907"/>
    <lineage>
        <taxon>Bacteria</taxon>
        <taxon>Bacillati</taxon>
        <taxon>Actinomycetota</taxon>
        <taxon>Actinomycetes</taxon>
        <taxon>Kitasatosporales</taxon>
        <taxon>Streptomycetaceae</taxon>
        <taxon>Streptomyces</taxon>
    </lineage>
</organism>
<dbReference type="Gene3D" id="1.10.10.60">
    <property type="entry name" value="Homeodomain-like"/>
    <property type="match status" value="2"/>
</dbReference>
<keyword evidence="1" id="KW-0805">Transcription regulation</keyword>
<dbReference type="InterPro" id="IPR018060">
    <property type="entry name" value="HTH_AraC"/>
</dbReference>
<dbReference type="KEGG" id="sgu:SGLAU_28880"/>
<dbReference type="OrthoDB" id="9816011at2"/>
<dbReference type="AlphaFoldDB" id="A0A089XKH8"/>
<proteinExistence type="predicted"/>
<dbReference type="Pfam" id="PF12833">
    <property type="entry name" value="HTH_18"/>
    <property type="match status" value="1"/>
</dbReference>
<dbReference type="EMBL" id="CP009438">
    <property type="protein sequence ID" value="AIS01710.1"/>
    <property type="molecule type" value="Genomic_DNA"/>
</dbReference>
<evidence type="ECO:0000313" key="6">
    <source>
        <dbReference type="Proteomes" id="UP000029482"/>
    </source>
</evidence>
<dbReference type="InterPro" id="IPR009057">
    <property type="entry name" value="Homeodomain-like_sf"/>
</dbReference>
<evidence type="ECO:0000256" key="3">
    <source>
        <dbReference type="ARBA" id="ARBA00023163"/>
    </source>
</evidence>
<dbReference type="STRING" id="1907.SGLAU_28880"/>
<reference evidence="6" key="1">
    <citation type="journal article" date="2015" name="J. Biotechnol.">
        <title>Complete genome sequence of the actinobacterium Streptomyces glaucescens GLA.O (DSM 40922) consisting of a linear chromosome and one linear plasmid.</title>
        <authorList>
            <person name="Ortseifen V."/>
            <person name="Winkler A."/>
            <person name="Albersmeier A."/>
            <person name="Wendler S."/>
            <person name="Puhler A."/>
            <person name="Kalinowski J."/>
            <person name="Ruckert C."/>
        </authorList>
    </citation>
    <scope>NUCLEOTIDE SEQUENCE [LARGE SCALE GENOMIC DNA]</scope>
    <source>
        <strain evidence="6">DSM 40922 / GLA O</strain>
    </source>
</reference>
<dbReference type="HOGENOM" id="CLU_082704_0_0_11"/>
<dbReference type="PANTHER" id="PTHR43280">
    <property type="entry name" value="ARAC-FAMILY TRANSCRIPTIONAL REGULATOR"/>
    <property type="match status" value="1"/>
</dbReference>
<dbReference type="RefSeq" id="WP_052413931.1">
    <property type="nucleotide sequence ID" value="NZ_CP009438.1"/>
</dbReference>
<dbReference type="GO" id="GO:0003700">
    <property type="term" value="F:DNA-binding transcription factor activity"/>
    <property type="evidence" value="ECO:0007669"/>
    <property type="project" value="InterPro"/>
</dbReference>
<evidence type="ECO:0000313" key="5">
    <source>
        <dbReference type="EMBL" id="AIS01710.1"/>
    </source>
</evidence>